<dbReference type="PANTHER" id="PTHR45947:SF3">
    <property type="entry name" value="SULFOQUINOVOSYL TRANSFERASE SQD2"/>
    <property type="match status" value="1"/>
</dbReference>
<dbReference type="SUPFAM" id="SSF53756">
    <property type="entry name" value="UDP-Glycosyltransferase/glycogen phosphorylase"/>
    <property type="match status" value="1"/>
</dbReference>
<dbReference type="GO" id="GO:0016758">
    <property type="term" value="F:hexosyltransferase activity"/>
    <property type="evidence" value="ECO:0007669"/>
    <property type="project" value="TreeGrafter"/>
</dbReference>
<protein>
    <submittedName>
        <fullName evidence="3">Glycosyl transferase family 1</fullName>
    </submittedName>
</protein>
<keyword evidence="3" id="KW-0808">Transferase</keyword>
<accession>A0A5E4W9J2</accession>
<dbReference type="Pfam" id="PF00534">
    <property type="entry name" value="Glycos_transf_1"/>
    <property type="match status" value="1"/>
</dbReference>
<dbReference type="Pfam" id="PF13579">
    <property type="entry name" value="Glyco_trans_4_4"/>
    <property type="match status" value="1"/>
</dbReference>
<organism evidence="3 4">
    <name type="scientific">Pandoraea eparura</name>
    <dbReference type="NCBI Taxonomy" id="2508291"/>
    <lineage>
        <taxon>Bacteria</taxon>
        <taxon>Pseudomonadati</taxon>
        <taxon>Pseudomonadota</taxon>
        <taxon>Betaproteobacteria</taxon>
        <taxon>Burkholderiales</taxon>
        <taxon>Burkholderiaceae</taxon>
        <taxon>Pandoraea</taxon>
    </lineage>
</organism>
<dbReference type="InterPro" id="IPR001296">
    <property type="entry name" value="Glyco_trans_1"/>
</dbReference>
<reference evidence="3 4" key="1">
    <citation type="submission" date="2019-08" db="EMBL/GenBank/DDBJ databases">
        <authorList>
            <person name="Peeters C."/>
        </authorList>
    </citation>
    <scope>NUCLEOTIDE SEQUENCE [LARGE SCALE GENOMIC DNA]</scope>
    <source>
        <strain evidence="3 4">LMG 31012</strain>
    </source>
</reference>
<evidence type="ECO:0000313" key="4">
    <source>
        <dbReference type="Proteomes" id="UP000400981"/>
    </source>
</evidence>
<sequence>MTRVCHLTSAHPWDDTRIFHKQAKSLAAAGYEVHLVAAKTESKICDGVHVHGVAGARGGRLARMLGTTSRVFRAASDLRADVYHFHDPELLPWAWLFRMRGARVVYDVHEDLPRDIMTKVWIPLRLRKLTAFFFEVIENFIACRMSAVVAATPHIRDRFERAGAYAIAVCNFPRLEELVPSAPGVMPRRQVCYVGGLAPVRGLRELVEAIDKVPDAELALCGDFSDASFAAELQALPGWRKVRFHGYVGRARISQVLAESVAGLVVLKPVPSYKDALPVKMFEYMASGIPVIASDFPLWRSIVDGSGCGVCVPPDSPEAIAQAVVSLLNRPDIAKAYGLNGRRAVEQHFNWANEAVRLISLYRDVAPDRRVSAA</sequence>
<gene>
    <name evidence="3" type="ORF">PEP31012_03113</name>
</gene>
<feature type="domain" description="Glycosyl transferase family 1" evidence="1">
    <location>
        <begin position="188"/>
        <end position="343"/>
    </location>
</feature>
<proteinExistence type="predicted"/>
<dbReference type="PANTHER" id="PTHR45947">
    <property type="entry name" value="SULFOQUINOVOSYL TRANSFERASE SQD2"/>
    <property type="match status" value="1"/>
</dbReference>
<name>A0A5E4W9J2_9BURK</name>
<dbReference type="Proteomes" id="UP000400981">
    <property type="component" value="Unassembled WGS sequence"/>
</dbReference>
<dbReference type="CDD" id="cd03794">
    <property type="entry name" value="GT4_WbuB-like"/>
    <property type="match status" value="1"/>
</dbReference>
<dbReference type="InterPro" id="IPR028098">
    <property type="entry name" value="Glyco_trans_4-like_N"/>
</dbReference>
<dbReference type="AlphaFoldDB" id="A0A5E4W9J2"/>
<dbReference type="InterPro" id="IPR050194">
    <property type="entry name" value="Glycosyltransferase_grp1"/>
</dbReference>
<evidence type="ECO:0000259" key="1">
    <source>
        <dbReference type="Pfam" id="PF00534"/>
    </source>
</evidence>
<dbReference type="Gene3D" id="3.40.50.2000">
    <property type="entry name" value="Glycogen Phosphorylase B"/>
    <property type="match status" value="2"/>
</dbReference>
<keyword evidence="4" id="KW-1185">Reference proteome</keyword>
<dbReference type="OrthoDB" id="9815351at2"/>
<dbReference type="EMBL" id="CABPSH010000007">
    <property type="protein sequence ID" value="VVE20284.1"/>
    <property type="molecule type" value="Genomic_DNA"/>
</dbReference>
<evidence type="ECO:0000313" key="3">
    <source>
        <dbReference type="EMBL" id="VVE20284.1"/>
    </source>
</evidence>
<evidence type="ECO:0000259" key="2">
    <source>
        <dbReference type="Pfam" id="PF13579"/>
    </source>
</evidence>
<feature type="domain" description="Glycosyltransferase subfamily 4-like N-terminal" evidence="2">
    <location>
        <begin position="19"/>
        <end position="168"/>
    </location>
</feature>